<feature type="transmembrane region" description="Helical" evidence="5">
    <location>
        <begin position="23"/>
        <end position="42"/>
    </location>
</feature>
<keyword evidence="2 4" id="KW-0479">Metal-binding</keyword>
<evidence type="ECO:0000256" key="4">
    <source>
        <dbReference type="PROSITE-ProRule" id="PRU00433"/>
    </source>
</evidence>
<dbReference type="InterPro" id="IPR051395">
    <property type="entry name" value="Cytochrome_c_Peroxidase/MauG"/>
</dbReference>
<dbReference type="PANTHER" id="PTHR30600:SF9">
    <property type="entry name" value="BLR7738 PROTEIN"/>
    <property type="match status" value="1"/>
</dbReference>
<proteinExistence type="predicted"/>
<accession>A0A4R6UY30</accession>
<dbReference type="EMBL" id="SNYM01000002">
    <property type="protein sequence ID" value="TDQ50495.1"/>
    <property type="molecule type" value="Genomic_DNA"/>
</dbReference>
<dbReference type="PANTHER" id="PTHR30600">
    <property type="entry name" value="CYTOCHROME C PEROXIDASE-RELATED"/>
    <property type="match status" value="1"/>
</dbReference>
<dbReference type="GO" id="GO:0004130">
    <property type="term" value="F:cytochrome-c peroxidase activity"/>
    <property type="evidence" value="ECO:0007669"/>
    <property type="project" value="TreeGrafter"/>
</dbReference>
<dbReference type="NCBIfam" id="NF040606">
    <property type="entry name" value="CytoC_perox"/>
    <property type="match status" value="1"/>
</dbReference>
<evidence type="ECO:0000313" key="7">
    <source>
        <dbReference type="EMBL" id="TDQ50495.1"/>
    </source>
</evidence>
<dbReference type="InterPro" id="IPR036909">
    <property type="entry name" value="Cyt_c-like_dom_sf"/>
</dbReference>
<dbReference type="PROSITE" id="PS51007">
    <property type="entry name" value="CYTC"/>
    <property type="match status" value="1"/>
</dbReference>
<dbReference type="GO" id="GO:0046872">
    <property type="term" value="F:metal ion binding"/>
    <property type="evidence" value="ECO:0007669"/>
    <property type="project" value="UniProtKB-KW"/>
</dbReference>
<dbReference type="SUPFAM" id="SSF46626">
    <property type="entry name" value="Cytochrome c"/>
    <property type="match status" value="1"/>
</dbReference>
<comment type="caution">
    <text evidence="7">The sequence shown here is derived from an EMBL/GenBank/DDBJ whole genome shotgun (WGS) entry which is preliminary data.</text>
</comment>
<keyword evidence="3 4" id="KW-0408">Iron</keyword>
<gene>
    <name evidence="7" type="ORF">EV696_102177</name>
</gene>
<keyword evidence="5" id="KW-1133">Transmembrane helix</keyword>
<dbReference type="GO" id="GO:0009055">
    <property type="term" value="F:electron transfer activity"/>
    <property type="evidence" value="ECO:0007669"/>
    <property type="project" value="InterPro"/>
</dbReference>
<dbReference type="InterPro" id="IPR047758">
    <property type="entry name" value="CytoC_perox"/>
</dbReference>
<reference evidence="7 8" key="1">
    <citation type="submission" date="2019-03" db="EMBL/GenBank/DDBJ databases">
        <title>Genomic Encyclopedia of Type Strains, Phase IV (KMG-IV): sequencing the most valuable type-strain genomes for metagenomic binning, comparative biology and taxonomic classification.</title>
        <authorList>
            <person name="Goeker M."/>
        </authorList>
    </citation>
    <scope>NUCLEOTIDE SEQUENCE [LARGE SCALE GENOMIC DNA]</scope>
    <source>
        <strain evidence="7 8">DSM 103792</strain>
    </source>
</reference>
<evidence type="ECO:0000259" key="6">
    <source>
        <dbReference type="PROSITE" id="PS51007"/>
    </source>
</evidence>
<dbReference type="GO" id="GO:0020037">
    <property type="term" value="F:heme binding"/>
    <property type="evidence" value="ECO:0007669"/>
    <property type="project" value="InterPro"/>
</dbReference>
<dbReference type="RefSeq" id="WP_198325224.1">
    <property type="nucleotide sequence ID" value="NZ_CP037953.1"/>
</dbReference>
<dbReference type="Proteomes" id="UP000295375">
    <property type="component" value="Unassembled WGS sequence"/>
</dbReference>
<sequence length="771" mass="86178">MANTAHPPSTTPSSRKRHWLRRVVLTLLVLIVLAIIAFWLLMMPSMRAVPPLEPVDRYVYLNESWGLSADSDARQAYYFTPQGASVPQGADQHALRYSWFIHLEQPLSTARFADPEFMRRLKFLVDETPSKSNPDHLPVGFTRHFNASIGEDVLDLTCAACHTGELHYQKDGVRYGLRVDGGQAMHAFTDMKEGTFGPLLLGALIETYLNPAKFSRFADNVVGADNPDAKSALHSQLRGTIEALLSMPQNNPLRKLYPEREGYGRTDALGRIANTVFGDHLSASNLQIAEAPVSYPYLWNIWKFNWVQYNGSVSQPLARNIGEALGVGAVTPLKTPEQTPLPASERFRSSVRINDLERIELTLRSLAPPKWPAELFGAVNAERAAQGKELFEQHCQQCHGPHVASEARKNAEAPLKTTDQPQWLIEVIPVEHIGTDASAATAFLDRRYDLRSTGITREQIAEVLLPSLRRQLARNVLYHLRDLAQDADISETQRAWLTQAITEYPAPDQLADRAFSDSPFAALKAGLEQQQLQPSIAPTAENKPYEPLHCDRECQLYALSWYLQFGINDVQQTSVSFDPSSLTEGVALNIVGLLIKQRYYLDNRLDDAVQQCLEGFGTLDLPQQIRGYKPRPLAGVWATPPFLHNGSVPSVYQMLLPPEQRDKRFFSGPRDYDPAHLGYITEAKPGNEKNGYWFDTTEPGNHNTGHGFAASADQWQAYRADAKAHPLPPGVIGPEFSNEQRMAIIEYLKIHQDDQLTPAYESLQTCLADAS</sequence>
<dbReference type="InterPro" id="IPR009056">
    <property type="entry name" value="Cyt_c-like_dom"/>
</dbReference>
<evidence type="ECO:0000256" key="3">
    <source>
        <dbReference type="ARBA" id="ARBA00023004"/>
    </source>
</evidence>
<evidence type="ECO:0000313" key="8">
    <source>
        <dbReference type="Proteomes" id="UP000295375"/>
    </source>
</evidence>
<keyword evidence="8" id="KW-1185">Reference proteome</keyword>
<organism evidence="7 8">
    <name type="scientific">Permianibacter aggregans</name>
    <dbReference type="NCBI Taxonomy" id="1510150"/>
    <lineage>
        <taxon>Bacteria</taxon>
        <taxon>Pseudomonadati</taxon>
        <taxon>Pseudomonadota</taxon>
        <taxon>Gammaproteobacteria</taxon>
        <taxon>Pseudomonadales</taxon>
        <taxon>Pseudomonadaceae</taxon>
        <taxon>Permianibacter</taxon>
    </lineage>
</organism>
<feature type="domain" description="Cytochrome c" evidence="6">
    <location>
        <begin position="382"/>
        <end position="531"/>
    </location>
</feature>
<keyword evidence="5" id="KW-0812">Transmembrane</keyword>
<protein>
    <recommendedName>
        <fullName evidence="6">Cytochrome c domain-containing protein</fullName>
    </recommendedName>
</protein>
<dbReference type="Gene3D" id="1.10.760.10">
    <property type="entry name" value="Cytochrome c-like domain"/>
    <property type="match status" value="2"/>
</dbReference>
<evidence type="ECO:0000256" key="5">
    <source>
        <dbReference type="SAM" id="Phobius"/>
    </source>
</evidence>
<dbReference type="AlphaFoldDB" id="A0A4R6UY30"/>
<evidence type="ECO:0000256" key="2">
    <source>
        <dbReference type="ARBA" id="ARBA00022723"/>
    </source>
</evidence>
<evidence type="ECO:0000256" key="1">
    <source>
        <dbReference type="ARBA" id="ARBA00022617"/>
    </source>
</evidence>
<keyword evidence="1 4" id="KW-0349">Heme</keyword>
<keyword evidence="5" id="KW-0472">Membrane</keyword>
<name>A0A4R6UY30_9GAMM</name>
<dbReference type="Pfam" id="PF21419">
    <property type="entry name" value="RoxA-like_Cyt-c"/>
    <property type="match status" value="1"/>
</dbReference>